<feature type="compositionally biased region" description="Pro residues" evidence="1">
    <location>
        <begin position="230"/>
        <end position="250"/>
    </location>
</feature>
<feature type="compositionally biased region" description="Pro residues" evidence="1">
    <location>
        <begin position="323"/>
        <end position="337"/>
    </location>
</feature>
<accession>A0AB34IZP8</accession>
<dbReference type="Proteomes" id="UP001515480">
    <property type="component" value="Unassembled WGS sequence"/>
</dbReference>
<feature type="chain" id="PRO_5044194203" evidence="2">
    <location>
        <begin position="20"/>
        <end position="518"/>
    </location>
</feature>
<dbReference type="GO" id="GO:0030041">
    <property type="term" value="P:actin filament polymerization"/>
    <property type="evidence" value="ECO:0007669"/>
    <property type="project" value="TreeGrafter"/>
</dbReference>
<protein>
    <submittedName>
        <fullName evidence="3">Uncharacterized protein</fullName>
    </submittedName>
</protein>
<feature type="region of interest" description="Disordered" evidence="1">
    <location>
        <begin position="323"/>
        <end position="343"/>
    </location>
</feature>
<gene>
    <name evidence="3" type="ORF">AB1Y20_006898</name>
</gene>
<evidence type="ECO:0000313" key="3">
    <source>
        <dbReference type="EMBL" id="KAL1510597.1"/>
    </source>
</evidence>
<feature type="region of interest" description="Disordered" evidence="1">
    <location>
        <begin position="117"/>
        <end position="285"/>
    </location>
</feature>
<feature type="signal peptide" evidence="2">
    <location>
        <begin position="1"/>
        <end position="19"/>
    </location>
</feature>
<dbReference type="GO" id="GO:0005884">
    <property type="term" value="C:actin filament"/>
    <property type="evidence" value="ECO:0007669"/>
    <property type="project" value="TreeGrafter"/>
</dbReference>
<comment type="caution">
    <text evidence="3">The sequence shown here is derived from an EMBL/GenBank/DDBJ whole genome shotgun (WGS) entry which is preliminary data.</text>
</comment>
<keyword evidence="2" id="KW-0732">Signal</keyword>
<dbReference type="PANTHER" id="PTHR45691:SF6">
    <property type="entry name" value="PROTEIN DIAPHANOUS"/>
    <property type="match status" value="1"/>
</dbReference>
<feature type="compositionally biased region" description="Basic and acidic residues" evidence="1">
    <location>
        <begin position="117"/>
        <end position="142"/>
    </location>
</feature>
<dbReference type="InterPro" id="IPR051412">
    <property type="entry name" value="Formin_Homology_Diaphanous_sf"/>
</dbReference>
<dbReference type="EMBL" id="JBGBPQ010000015">
    <property type="protein sequence ID" value="KAL1510597.1"/>
    <property type="molecule type" value="Genomic_DNA"/>
</dbReference>
<dbReference type="PANTHER" id="PTHR45691">
    <property type="entry name" value="PROTEIN DIAPHANOUS"/>
    <property type="match status" value="1"/>
</dbReference>
<evidence type="ECO:0000256" key="2">
    <source>
        <dbReference type="SAM" id="SignalP"/>
    </source>
</evidence>
<feature type="compositionally biased region" description="Pro residues" evidence="1">
    <location>
        <begin position="200"/>
        <end position="210"/>
    </location>
</feature>
<dbReference type="AlphaFoldDB" id="A0AB34IZP8"/>
<keyword evidence="4" id="KW-1185">Reference proteome</keyword>
<organism evidence="3 4">
    <name type="scientific">Prymnesium parvum</name>
    <name type="common">Toxic golden alga</name>
    <dbReference type="NCBI Taxonomy" id="97485"/>
    <lineage>
        <taxon>Eukaryota</taxon>
        <taxon>Haptista</taxon>
        <taxon>Haptophyta</taxon>
        <taxon>Prymnesiophyceae</taxon>
        <taxon>Prymnesiales</taxon>
        <taxon>Prymnesiaceae</taxon>
        <taxon>Prymnesium</taxon>
    </lineage>
</organism>
<reference evidence="3 4" key="1">
    <citation type="journal article" date="2024" name="Science">
        <title>Giant polyketide synthase enzymes in the biosynthesis of giant marine polyether toxins.</title>
        <authorList>
            <person name="Fallon T.R."/>
            <person name="Shende V.V."/>
            <person name="Wierzbicki I.H."/>
            <person name="Pendleton A.L."/>
            <person name="Watervoot N.F."/>
            <person name="Auber R.P."/>
            <person name="Gonzalez D.J."/>
            <person name="Wisecaver J.H."/>
            <person name="Moore B.S."/>
        </authorList>
    </citation>
    <scope>NUCLEOTIDE SEQUENCE [LARGE SCALE GENOMIC DNA]</scope>
    <source>
        <strain evidence="3 4">12B1</strain>
    </source>
</reference>
<sequence>MLCLLCHAAAALRPPPAAAAALPPARLTRRAVLGTGVAALLAPPRPASASPDSAAFAAAARHLGAPPAEWLLSSPDVASLDQIGTLLGSVALRDVLGADALPPGALRVVQQAEERKLRLGGTRADEAPREEAAPPPSREERAAPPARPPLPPAEELDVEKFPELKLPNPFARAPPAAPPPPPSSKPSYLGFSADSFTVPPSSPGQPPPPELDVDKLPQIGDLLNPFARRLPPPPALPPPSPPPPPPPAPPLSNAAGGTPSADTPKGFFESLWGPPPPPPANSDVMDSIAAAAEERRRIYDEQGYFAAVRKAQGEAIAGVFGISPPPPPPPPRRPPPAAGAAAAAPARPAACAASEPGCLQTDRKASSATPSGFMAPWAFPAARGVEQAQADLIKALRAEGGRDVRAQPAGGGAVRVRASFSAGVFGAVLLSRDLTDEVEFVLSPPPSKGARSQFGTASFRAAASGTGFPFSTSERGVERNRERLLKVRKRLFEKNGWVCGCEEDLNPLEAFLCSLTCS</sequence>
<proteinExistence type="predicted"/>
<feature type="compositionally biased region" description="Pro residues" evidence="1">
    <location>
        <begin position="175"/>
        <end position="184"/>
    </location>
</feature>
<name>A0AB34IZP8_PRYPA</name>
<evidence type="ECO:0000313" key="4">
    <source>
        <dbReference type="Proteomes" id="UP001515480"/>
    </source>
</evidence>
<evidence type="ECO:0000256" key="1">
    <source>
        <dbReference type="SAM" id="MobiDB-lite"/>
    </source>
</evidence>